<reference evidence="2 3" key="1">
    <citation type="submission" date="2024-09" db="EMBL/GenBank/DDBJ databases">
        <authorList>
            <person name="Sun Q."/>
            <person name="Mori K."/>
        </authorList>
    </citation>
    <scope>NUCLEOTIDE SEQUENCE [LARGE SCALE GENOMIC DNA]</scope>
    <source>
        <strain evidence="2 3">JCM 4362</strain>
    </source>
</reference>
<protein>
    <recommendedName>
        <fullName evidence="4">Secreted protein</fullName>
    </recommendedName>
</protein>
<evidence type="ECO:0008006" key="4">
    <source>
        <dbReference type="Google" id="ProtNLM"/>
    </source>
</evidence>
<comment type="caution">
    <text evidence="2">The sequence shown here is derived from an EMBL/GenBank/DDBJ whole genome shotgun (WGS) entry which is preliminary data.</text>
</comment>
<dbReference type="EMBL" id="JBHMCR010000010">
    <property type="protein sequence ID" value="MFB9522521.1"/>
    <property type="molecule type" value="Genomic_DNA"/>
</dbReference>
<keyword evidence="1" id="KW-0732">Signal</keyword>
<organism evidence="2 3">
    <name type="scientific">Streptomyces cremeus</name>
    <dbReference type="NCBI Taxonomy" id="66881"/>
    <lineage>
        <taxon>Bacteria</taxon>
        <taxon>Bacillati</taxon>
        <taxon>Actinomycetota</taxon>
        <taxon>Actinomycetes</taxon>
        <taxon>Kitasatosporales</taxon>
        <taxon>Streptomycetaceae</taxon>
        <taxon>Streptomyces</taxon>
    </lineage>
</organism>
<dbReference type="RefSeq" id="WP_345222596.1">
    <property type="nucleotide sequence ID" value="NZ_BAAAXE010000013.1"/>
</dbReference>
<gene>
    <name evidence="2" type="ORF">ACFFTU_21480</name>
</gene>
<proteinExistence type="predicted"/>
<evidence type="ECO:0000313" key="2">
    <source>
        <dbReference type="EMBL" id="MFB9522521.1"/>
    </source>
</evidence>
<dbReference type="PROSITE" id="PS51257">
    <property type="entry name" value="PROKAR_LIPOPROTEIN"/>
    <property type="match status" value="1"/>
</dbReference>
<evidence type="ECO:0000313" key="3">
    <source>
        <dbReference type="Proteomes" id="UP001589718"/>
    </source>
</evidence>
<name>A0ABV5PH45_STRCM</name>
<feature type="signal peptide" evidence="1">
    <location>
        <begin position="1"/>
        <end position="23"/>
    </location>
</feature>
<evidence type="ECO:0000256" key="1">
    <source>
        <dbReference type="SAM" id="SignalP"/>
    </source>
</evidence>
<sequence length="128" mass="12967">MQSYARRTALALAATTLTLGALTGCEAVNKVLDCAGTAATIAASVDRLQTAVSNAANDPLASQQALNDIDRELKSLGDRTDNADLAKAVKDLGTGVDNVRKAVDGGDPTPDLTPVTSAAGEIGKICTP</sequence>
<accession>A0ABV5PH45</accession>
<dbReference type="Proteomes" id="UP001589718">
    <property type="component" value="Unassembled WGS sequence"/>
</dbReference>
<keyword evidence="3" id="KW-1185">Reference proteome</keyword>
<feature type="chain" id="PRO_5045296851" description="Secreted protein" evidence="1">
    <location>
        <begin position="24"/>
        <end position="128"/>
    </location>
</feature>